<dbReference type="RefSeq" id="WP_345189067.1">
    <property type="nucleotide sequence ID" value="NZ_BAABGP010000037.1"/>
</dbReference>
<reference evidence="2" key="1">
    <citation type="journal article" date="2019" name="Int. J. Syst. Evol. Microbiol.">
        <title>The Global Catalogue of Microorganisms (GCM) 10K type strain sequencing project: providing services to taxonomists for standard genome sequencing and annotation.</title>
        <authorList>
            <consortium name="The Broad Institute Genomics Platform"/>
            <consortium name="The Broad Institute Genome Sequencing Center for Infectious Disease"/>
            <person name="Wu L."/>
            <person name="Ma J."/>
        </authorList>
    </citation>
    <scope>NUCLEOTIDE SEQUENCE [LARGE SCALE GENOMIC DNA]</scope>
    <source>
        <strain evidence="2">JCM 17839</strain>
    </source>
</reference>
<proteinExistence type="predicted"/>
<protein>
    <submittedName>
        <fullName evidence="1">Uncharacterized protein</fullName>
    </submittedName>
</protein>
<evidence type="ECO:0000313" key="1">
    <source>
        <dbReference type="EMBL" id="GAA4492508.1"/>
    </source>
</evidence>
<organism evidence="1 2">
    <name type="scientific">Microbacterium panaciterrae</name>
    <dbReference type="NCBI Taxonomy" id="985759"/>
    <lineage>
        <taxon>Bacteria</taxon>
        <taxon>Bacillati</taxon>
        <taxon>Actinomycetota</taxon>
        <taxon>Actinomycetes</taxon>
        <taxon>Micrococcales</taxon>
        <taxon>Microbacteriaceae</taxon>
        <taxon>Microbacterium</taxon>
    </lineage>
</organism>
<dbReference type="EMBL" id="BAABGP010000037">
    <property type="protein sequence ID" value="GAA4492508.1"/>
    <property type="molecule type" value="Genomic_DNA"/>
</dbReference>
<keyword evidence="2" id="KW-1185">Reference proteome</keyword>
<name>A0ABP8PU32_9MICO</name>
<accession>A0ABP8PU32</accession>
<sequence length="152" mass="16518">MNTITTRMVYIGRRLVAGQQLTYWHQEIGPDGALGAAKGAVQPFQAGTPVGAVLEVQQPEGEPSKVYYTGLMAPRVVDAWKDPADVAQWRARDLADAQAAATARRAREELAALPDAFEQALEILREHFSVLPVMQRAALLPLVQARILGSDS</sequence>
<comment type="caution">
    <text evidence="1">The sequence shown here is derived from an EMBL/GenBank/DDBJ whole genome shotgun (WGS) entry which is preliminary data.</text>
</comment>
<gene>
    <name evidence="1" type="ORF">GCM10023171_37710</name>
</gene>
<evidence type="ECO:0000313" key="2">
    <source>
        <dbReference type="Proteomes" id="UP001500731"/>
    </source>
</evidence>
<dbReference type="Proteomes" id="UP001500731">
    <property type="component" value="Unassembled WGS sequence"/>
</dbReference>